<dbReference type="Gramene" id="OMO87954">
    <property type="protein sequence ID" value="OMO87954"/>
    <property type="gene ID" value="CCACVL1_08646"/>
</dbReference>
<dbReference type="AlphaFoldDB" id="A0A1R3IZG6"/>
<proteinExistence type="predicted"/>
<feature type="region of interest" description="Disordered" evidence="1">
    <location>
        <begin position="213"/>
        <end position="337"/>
    </location>
</feature>
<comment type="caution">
    <text evidence="3">The sequence shown here is derived from an EMBL/GenBank/DDBJ whole genome shotgun (WGS) entry which is preliminary data.</text>
</comment>
<feature type="compositionally biased region" description="Acidic residues" evidence="1">
    <location>
        <begin position="320"/>
        <end position="336"/>
    </location>
</feature>
<dbReference type="Pfam" id="PF03732">
    <property type="entry name" value="Retrotrans_gag"/>
    <property type="match status" value="1"/>
</dbReference>
<name>A0A1R3IZG6_COCAP</name>
<gene>
    <name evidence="3" type="ORF">CCACVL1_08646</name>
</gene>
<dbReference type="PANTHER" id="PTHR33223:SF6">
    <property type="entry name" value="CCHC-TYPE DOMAIN-CONTAINING PROTEIN"/>
    <property type="match status" value="1"/>
</dbReference>
<feature type="domain" description="Retrotransposon gag" evidence="2">
    <location>
        <begin position="100"/>
        <end position="156"/>
    </location>
</feature>
<evidence type="ECO:0000313" key="4">
    <source>
        <dbReference type="Proteomes" id="UP000188268"/>
    </source>
</evidence>
<feature type="compositionally biased region" description="Basic and acidic residues" evidence="1">
    <location>
        <begin position="286"/>
        <end position="304"/>
    </location>
</feature>
<sequence>MSEKDTIEARERRIRAIQKEILSIRQRYHEEWFDYWDRFNWACKFFVDHGLPEGQLIKSFIVGLSQSDRTLIDAINKRSLELESPEDARRLLSTLAEGEFQRKRQRYVRKQLELCKQLPDKEAHHFWDRLNQIWCQPPTHGLHEKELLNRFYSGMQNNGQRQIDDACGDIPPWMKGGFFSKGCAKKRKLVKQILIKSKKFSTKVTQWHQAPEIETTLSKDKPVHSKTSEIDGFHDVAEVPTGIEPQESSETINDPHELDLQDSSQSLPKEGDDEPYEVCVPTLPKEVPKVVPEKSEAPKEDIKMDILSPSPTSLAKQEVEPPEDEPPEDEPPEDEQLGYPKLKELSVLNFVDNQPLKHEDRNFLGINKLLKSYYIEEINMDQFFLEDKKICQHEDTIQRRDENNANEECRKHPLHQPLTATKMALSFLAIHGVALNKIARAPSQASTVPLARSCQVATEPPVPHTRPCPANVVAARAMPGFIRSNRTPCPVSAGHSYFLPSHHRTKSGHVCALSSYIRCTSAPSQVRTDQYLAKDAQCRVISGYHRAITSHIRATTGMHTSANAAK</sequence>
<evidence type="ECO:0000313" key="3">
    <source>
        <dbReference type="EMBL" id="OMO87954.1"/>
    </source>
</evidence>
<dbReference type="PANTHER" id="PTHR33223">
    <property type="entry name" value="CCHC-TYPE DOMAIN-CONTAINING PROTEIN"/>
    <property type="match status" value="1"/>
</dbReference>
<organism evidence="3 4">
    <name type="scientific">Corchorus capsularis</name>
    <name type="common">Jute</name>
    <dbReference type="NCBI Taxonomy" id="210143"/>
    <lineage>
        <taxon>Eukaryota</taxon>
        <taxon>Viridiplantae</taxon>
        <taxon>Streptophyta</taxon>
        <taxon>Embryophyta</taxon>
        <taxon>Tracheophyta</taxon>
        <taxon>Spermatophyta</taxon>
        <taxon>Magnoliopsida</taxon>
        <taxon>eudicotyledons</taxon>
        <taxon>Gunneridae</taxon>
        <taxon>Pentapetalae</taxon>
        <taxon>rosids</taxon>
        <taxon>malvids</taxon>
        <taxon>Malvales</taxon>
        <taxon>Malvaceae</taxon>
        <taxon>Grewioideae</taxon>
        <taxon>Apeibeae</taxon>
        <taxon>Corchorus</taxon>
    </lineage>
</organism>
<dbReference type="EMBL" id="AWWV01009128">
    <property type="protein sequence ID" value="OMO87954.1"/>
    <property type="molecule type" value="Genomic_DNA"/>
</dbReference>
<evidence type="ECO:0000259" key="2">
    <source>
        <dbReference type="Pfam" id="PF03732"/>
    </source>
</evidence>
<dbReference type="InterPro" id="IPR005162">
    <property type="entry name" value="Retrotrans_gag_dom"/>
</dbReference>
<evidence type="ECO:0000256" key="1">
    <source>
        <dbReference type="SAM" id="MobiDB-lite"/>
    </source>
</evidence>
<reference evidence="3 4" key="1">
    <citation type="submission" date="2013-09" db="EMBL/GenBank/DDBJ databases">
        <title>Corchorus capsularis genome sequencing.</title>
        <authorList>
            <person name="Alam M."/>
            <person name="Haque M.S."/>
            <person name="Islam M.S."/>
            <person name="Emdad E.M."/>
            <person name="Islam M.M."/>
            <person name="Ahmed B."/>
            <person name="Halim A."/>
            <person name="Hossen Q.M.M."/>
            <person name="Hossain M.Z."/>
            <person name="Ahmed R."/>
            <person name="Khan M.M."/>
            <person name="Islam R."/>
            <person name="Rashid M.M."/>
            <person name="Khan S.A."/>
            <person name="Rahman M.S."/>
            <person name="Alam M."/>
        </authorList>
    </citation>
    <scope>NUCLEOTIDE SEQUENCE [LARGE SCALE GENOMIC DNA]</scope>
    <source>
        <strain evidence="4">cv. CVL-1</strain>
        <tissue evidence="3">Whole seedling</tissue>
    </source>
</reference>
<dbReference type="Proteomes" id="UP000188268">
    <property type="component" value="Unassembled WGS sequence"/>
</dbReference>
<keyword evidence="4" id="KW-1185">Reference proteome</keyword>
<accession>A0A1R3IZG6</accession>
<protein>
    <submittedName>
        <fullName evidence="3">Retrotransposon gag protein</fullName>
    </submittedName>
</protein>
<feature type="compositionally biased region" description="Basic and acidic residues" evidence="1">
    <location>
        <begin position="217"/>
        <end position="237"/>
    </location>
</feature>